<dbReference type="Proteomes" id="UP000604046">
    <property type="component" value="Unassembled WGS sequence"/>
</dbReference>
<name>A0A812SLA5_9DINO</name>
<sequence>MCASKEQAKALYELQTKKIQPTVPMTVDASNPCLKKFETLLDQSNVVFANGGNPDIYGFVVKKFAPQLGELIRKRVQEGTLLYMGRSAGGMVGGSDFALTYEPSPALTSSLLNEDTRGLALAGKCALRPHIKNHLWDITSKIYAKATGQTVVLAANGEGLFCNQGCCGMTGTTEKTDPDSIKNAGYSASRIQKAYQAAYSGASEPTKFYDKAQAAEAKCGETSGKVVLTSNGLESAASQQAFVTLLKKDPSTVKVVSLDDGAYLSKGFWDATDAEFAKVGGVNYLTLQTPTAPSMVQEATQGFQGLVPGSGSTADTSLQTLGVSPTSISHISAFDRCASQEQKQALFALESQGVPPKVPMEADANCVSKLVGELASADVVVMGDGNADFLSFVYKKFAPSLGQALVDRVTSGNSVFLGLGGGSTFASASTMAAGSTGSKILKTLLQDNMEGLGLAGSCAVRPGFNPSVAWWDMTSALFEDATKMDFVGLEDGAALVCSGQCAVSGSETASKMMGADSGSLHRGRVHMILDNALD</sequence>
<reference evidence="1" key="1">
    <citation type="submission" date="2021-02" db="EMBL/GenBank/DDBJ databases">
        <authorList>
            <person name="Dougan E. K."/>
            <person name="Rhodes N."/>
            <person name="Thang M."/>
            <person name="Chan C."/>
        </authorList>
    </citation>
    <scope>NUCLEOTIDE SEQUENCE</scope>
</reference>
<dbReference type="OrthoDB" id="10052168at2759"/>
<dbReference type="AlphaFoldDB" id="A0A812SLA5"/>
<accession>A0A812SLA5</accession>
<proteinExistence type="predicted"/>
<organism evidence="1 2">
    <name type="scientific">Symbiodinium natans</name>
    <dbReference type="NCBI Taxonomy" id="878477"/>
    <lineage>
        <taxon>Eukaryota</taxon>
        <taxon>Sar</taxon>
        <taxon>Alveolata</taxon>
        <taxon>Dinophyceae</taxon>
        <taxon>Suessiales</taxon>
        <taxon>Symbiodiniaceae</taxon>
        <taxon>Symbiodinium</taxon>
    </lineage>
</organism>
<dbReference type="EMBL" id="CAJNDS010002450">
    <property type="protein sequence ID" value="CAE7481001.1"/>
    <property type="molecule type" value="Genomic_DNA"/>
</dbReference>
<evidence type="ECO:0000313" key="1">
    <source>
        <dbReference type="EMBL" id="CAE7481001.1"/>
    </source>
</evidence>
<protein>
    <submittedName>
        <fullName evidence="1">Uncharacterized protein</fullName>
    </submittedName>
</protein>
<comment type="caution">
    <text evidence="1">The sequence shown here is derived from an EMBL/GenBank/DDBJ whole genome shotgun (WGS) entry which is preliminary data.</text>
</comment>
<dbReference type="Gene3D" id="3.40.50.880">
    <property type="match status" value="2"/>
</dbReference>
<dbReference type="InterPro" id="IPR029062">
    <property type="entry name" value="Class_I_gatase-like"/>
</dbReference>
<keyword evidence="2" id="KW-1185">Reference proteome</keyword>
<gene>
    <name evidence="1" type="ORF">SNAT2548_LOCUS27005</name>
</gene>
<evidence type="ECO:0000313" key="2">
    <source>
        <dbReference type="Proteomes" id="UP000604046"/>
    </source>
</evidence>